<accession>A0AAF5PR98</accession>
<sequence>MNSALYSLNIKSSRRRKQRITKRHVNGLEVMNGRRRIDTDGHIPI</sequence>
<reference evidence="1" key="1">
    <citation type="submission" date="2015-03" db="EMBL/GenBank/DDBJ databases">
        <title>Wuchereria bancrofti Genome Sequencing Papua New Guinea Strain.</title>
        <authorList>
            <person name="Small S.T."/>
            <person name="Serre D."/>
            <person name="Zimmerman P.A."/>
        </authorList>
    </citation>
    <scope>NUCLEOTIDE SEQUENCE [LARGE SCALE GENOMIC DNA]</scope>
    <source>
        <strain evidence="1">pt0022</strain>
    </source>
</reference>
<protein>
    <submittedName>
        <fullName evidence="2">Uncharacterized protein</fullName>
    </submittedName>
</protein>
<reference evidence="1" key="2">
    <citation type="journal article" date="2016" name="Mol. Ecol.">
        <title>Population genomics of the filarial nematode parasite Wuchereria bancrofti from mosquitoes.</title>
        <authorList>
            <person name="Small S.T."/>
            <person name="Reimer L.J."/>
            <person name="Tisch D.J."/>
            <person name="King C.L."/>
            <person name="Christensen B.M."/>
            <person name="Siba P.M."/>
            <person name="Kazura J.W."/>
            <person name="Serre D."/>
            <person name="Zimmerman P.A."/>
        </authorList>
    </citation>
    <scope>NUCLEOTIDE SEQUENCE</scope>
    <source>
        <strain evidence="1">pt0022</strain>
    </source>
</reference>
<evidence type="ECO:0000313" key="2">
    <source>
        <dbReference type="WBParaSite" id="mrna-Wban_04443"/>
    </source>
</evidence>
<dbReference type="WBParaSite" id="mrna-Wban_04443">
    <property type="protein sequence ID" value="mrna-Wban_04443"/>
    <property type="gene ID" value="Wban_04443"/>
</dbReference>
<proteinExistence type="predicted"/>
<evidence type="ECO:0000313" key="1">
    <source>
        <dbReference type="Proteomes" id="UP000093561"/>
    </source>
</evidence>
<organism evidence="1 2">
    <name type="scientific">Wuchereria bancrofti</name>
    <dbReference type="NCBI Taxonomy" id="6293"/>
    <lineage>
        <taxon>Eukaryota</taxon>
        <taxon>Metazoa</taxon>
        <taxon>Ecdysozoa</taxon>
        <taxon>Nematoda</taxon>
        <taxon>Chromadorea</taxon>
        <taxon>Rhabditida</taxon>
        <taxon>Spirurina</taxon>
        <taxon>Spiruromorpha</taxon>
        <taxon>Filarioidea</taxon>
        <taxon>Onchocercidae</taxon>
        <taxon>Wuchereria</taxon>
    </lineage>
</organism>
<reference evidence="2" key="3">
    <citation type="submission" date="2024-02" db="UniProtKB">
        <authorList>
            <consortium name="WormBaseParasite"/>
        </authorList>
    </citation>
    <scope>IDENTIFICATION</scope>
    <source>
        <strain evidence="2">pt0022</strain>
    </source>
</reference>
<dbReference type="Proteomes" id="UP000093561">
    <property type="component" value="Unassembled WGS sequence"/>
</dbReference>
<name>A0AAF5PR98_WUCBA</name>
<dbReference type="AlphaFoldDB" id="A0AAF5PR98"/>